<feature type="signal peptide" evidence="14">
    <location>
        <begin position="1"/>
        <end position="23"/>
    </location>
</feature>
<dbReference type="InterPro" id="IPR001503">
    <property type="entry name" value="Glyco_trans_10"/>
</dbReference>
<feature type="region of interest" description="Disordered" evidence="13">
    <location>
        <begin position="63"/>
        <end position="138"/>
    </location>
</feature>
<name>A0A8J2SSB6_9STRA</name>
<dbReference type="EMBL" id="CAKKNE010000003">
    <property type="protein sequence ID" value="CAH0372149.1"/>
    <property type="molecule type" value="Genomic_DNA"/>
</dbReference>
<dbReference type="AlphaFoldDB" id="A0A8J2SSB6"/>
<evidence type="ECO:0000256" key="3">
    <source>
        <dbReference type="ARBA" id="ARBA00008919"/>
    </source>
</evidence>
<dbReference type="GO" id="GO:0032580">
    <property type="term" value="C:Golgi cisterna membrane"/>
    <property type="evidence" value="ECO:0007669"/>
    <property type="project" value="UniProtKB-SubCell"/>
</dbReference>
<comment type="subcellular location">
    <subcellularLocation>
        <location evidence="11">Endomembrane system</location>
        <topology evidence="11">Single-pass membrane protein</topology>
    </subcellularLocation>
    <subcellularLocation>
        <location evidence="12">Golgi apparatus</location>
        <location evidence="12">Golgi stack membrane</location>
        <topology evidence="12">Single-pass type II membrane protein</topology>
    </subcellularLocation>
    <subcellularLocation>
        <location evidence="1">Membrane</location>
        <topology evidence="1">Single-pass type II membrane protein</topology>
    </subcellularLocation>
</comment>
<evidence type="ECO:0000256" key="8">
    <source>
        <dbReference type="ARBA" id="ARBA00022989"/>
    </source>
</evidence>
<keyword evidence="4 12" id="KW-0328">Glycosyltransferase</keyword>
<sequence>MRNRVAAAAAIVLAIVLLRRQRSRTITAHRRDLAHVKFEVHLLEKQLELAGLEADASRARHERDLRQAAVDAAQELSSAPAAAAQPPAAPAARAPPPPVAPAPPPPRPPATPAAPAPPPATPRPPPATGPLTYLRDPASNAPRRRITVVVYNKIRGYLDWLRPDFVNDARTKCSTECVFTDRRTAHDGLLFHAKTHSARDFPRGKKSAKYLLVSLEQDKYAPLLRNPNYVSRFDYVMTYNLDSHLPMITVHPHWNASVYFAAQGVPWAQKKNAVAAFVSNCRNAGAEQRLKLLEELGKHYEVHSYGRCLHNRDEPPLKKGESRGEAKRRLLASYKFSLAFENAVVGDYVSEKVYDALLAGSLPLYRGAKRVDDLLPSPKSVVKFSDFQDDARKLAGHLEYLASNEQAYEEYFAWKRTGDMAAFDRVLDMTAYKYTALCRVCARLAQDLPV</sequence>
<keyword evidence="12" id="KW-0333">Golgi apparatus</keyword>
<evidence type="ECO:0000256" key="5">
    <source>
        <dbReference type="ARBA" id="ARBA00022679"/>
    </source>
</evidence>
<keyword evidence="6 12" id="KW-0812">Transmembrane</keyword>
<dbReference type="Proteomes" id="UP000789595">
    <property type="component" value="Unassembled WGS sequence"/>
</dbReference>
<dbReference type="EC" id="2.4.1.-" evidence="12"/>
<dbReference type="InterPro" id="IPR055270">
    <property type="entry name" value="Glyco_tran_10_C"/>
</dbReference>
<accession>A0A8J2SSB6</accession>
<evidence type="ECO:0000313" key="16">
    <source>
        <dbReference type="EMBL" id="CAH0372149.1"/>
    </source>
</evidence>
<evidence type="ECO:0000313" key="17">
    <source>
        <dbReference type="Proteomes" id="UP000789595"/>
    </source>
</evidence>
<reference evidence="16" key="1">
    <citation type="submission" date="2021-11" db="EMBL/GenBank/DDBJ databases">
        <authorList>
            <consortium name="Genoscope - CEA"/>
            <person name="William W."/>
        </authorList>
    </citation>
    <scope>NUCLEOTIDE SEQUENCE</scope>
</reference>
<protein>
    <recommendedName>
        <fullName evidence="12">Fucosyltransferase</fullName>
        <ecNumber evidence="12">2.4.1.-</ecNumber>
    </recommendedName>
</protein>
<comment type="pathway">
    <text evidence="2">Protein modification; protein glycosylation.</text>
</comment>
<keyword evidence="5 12" id="KW-0808">Transferase</keyword>
<dbReference type="PANTHER" id="PTHR11929:SF194">
    <property type="entry name" value="ALPHA-(1,3)-FUCOSYLTRANSFERASE 10"/>
    <property type="match status" value="1"/>
</dbReference>
<keyword evidence="14" id="KW-0732">Signal</keyword>
<dbReference type="GO" id="GO:0046920">
    <property type="term" value="F:alpha-(1-&gt;3)-fucosyltransferase activity"/>
    <property type="evidence" value="ECO:0007669"/>
    <property type="project" value="TreeGrafter"/>
</dbReference>
<keyword evidence="8" id="KW-1133">Transmembrane helix</keyword>
<evidence type="ECO:0000256" key="14">
    <source>
        <dbReference type="SAM" id="SignalP"/>
    </source>
</evidence>
<evidence type="ECO:0000256" key="13">
    <source>
        <dbReference type="SAM" id="MobiDB-lite"/>
    </source>
</evidence>
<evidence type="ECO:0000256" key="9">
    <source>
        <dbReference type="ARBA" id="ARBA00023136"/>
    </source>
</evidence>
<evidence type="ECO:0000256" key="2">
    <source>
        <dbReference type="ARBA" id="ARBA00004922"/>
    </source>
</evidence>
<keyword evidence="17" id="KW-1185">Reference proteome</keyword>
<proteinExistence type="inferred from homology"/>
<dbReference type="PANTHER" id="PTHR11929">
    <property type="entry name" value="ALPHA- 1,3 -FUCOSYLTRANSFERASE"/>
    <property type="match status" value="1"/>
</dbReference>
<evidence type="ECO:0000256" key="7">
    <source>
        <dbReference type="ARBA" id="ARBA00022968"/>
    </source>
</evidence>
<keyword evidence="9" id="KW-0472">Membrane</keyword>
<dbReference type="OrthoDB" id="427096at2759"/>
<dbReference type="Gene3D" id="3.40.50.11660">
    <property type="entry name" value="Glycosyl transferase family 10, C-terminal domain"/>
    <property type="match status" value="1"/>
</dbReference>
<keyword evidence="10" id="KW-0325">Glycoprotein</keyword>
<keyword evidence="7" id="KW-0735">Signal-anchor</keyword>
<evidence type="ECO:0000256" key="12">
    <source>
        <dbReference type="RuleBase" id="RU003832"/>
    </source>
</evidence>
<comment type="caution">
    <text evidence="16">The sequence shown here is derived from an EMBL/GenBank/DDBJ whole genome shotgun (WGS) entry which is preliminary data.</text>
</comment>
<feature type="compositionally biased region" description="Pro residues" evidence="13">
    <location>
        <begin position="87"/>
        <end position="128"/>
    </location>
</feature>
<evidence type="ECO:0000256" key="11">
    <source>
        <dbReference type="ARBA" id="ARBA00037847"/>
    </source>
</evidence>
<dbReference type="FunFam" id="3.40.50.11660:FF:000002">
    <property type="entry name" value="Alpha-(1,3)-fucosyltransferase"/>
    <property type="match status" value="1"/>
</dbReference>
<evidence type="ECO:0000256" key="1">
    <source>
        <dbReference type="ARBA" id="ARBA00004606"/>
    </source>
</evidence>
<evidence type="ECO:0000256" key="6">
    <source>
        <dbReference type="ARBA" id="ARBA00022692"/>
    </source>
</evidence>
<organism evidence="16 17">
    <name type="scientific">Pelagomonas calceolata</name>
    <dbReference type="NCBI Taxonomy" id="35677"/>
    <lineage>
        <taxon>Eukaryota</taxon>
        <taxon>Sar</taxon>
        <taxon>Stramenopiles</taxon>
        <taxon>Ochrophyta</taxon>
        <taxon>Pelagophyceae</taxon>
        <taxon>Pelagomonadales</taxon>
        <taxon>Pelagomonadaceae</taxon>
        <taxon>Pelagomonas</taxon>
    </lineage>
</organism>
<comment type="similarity">
    <text evidence="3 12">Belongs to the glycosyltransferase 10 family.</text>
</comment>
<feature type="domain" description="Fucosyltransferase C-terminal" evidence="15">
    <location>
        <begin position="267"/>
        <end position="446"/>
    </location>
</feature>
<dbReference type="UniPathway" id="UPA00378"/>
<dbReference type="Pfam" id="PF00852">
    <property type="entry name" value="Glyco_transf_10"/>
    <property type="match status" value="1"/>
</dbReference>
<evidence type="ECO:0000259" key="15">
    <source>
        <dbReference type="Pfam" id="PF00852"/>
    </source>
</evidence>
<dbReference type="InterPro" id="IPR038577">
    <property type="entry name" value="GT10-like_C_sf"/>
</dbReference>
<feature type="chain" id="PRO_5035243171" description="Fucosyltransferase" evidence="14">
    <location>
        <begin position="24"/>
        <end position="450"/>
    </location>
</feature>
<evidence type="ECO:0000256" key="4">
    <source>
        <dbReference type="ARBA" id="ARBA00022676"/>
    </source>
</evidence>
<evidence type="ECO:0000256" key="10">
    <source>
        <dbReference type="ARBA" id="ARBA00023180"/>
    </source>
</evidence>
<gene>
    <name evidence="16" type="ORF">PECAL_3P21280</name>
</gene>
<dbReference type="SUPFAM" id="SSF53756">
    <property type="entry name" value="UDP-Glycosyltransferase/glycogen phosphorylase"/>
    <property type="match status" value="1"/>
</dbReference>